<dbReference type="PANTHER" id="PTHR12451:SF0">
    <property type="entry name" value="ZINC FINGER PROTEIN CASTOR HOMOLOG 1"/>
    <property type="match status" value="1"/>
</dbReference>
<feature type="compositionally biased region" description="Polar residues" evidence="2">
    <location>
        <begin position="481"/>
        <end position="494"/>
    </location>
</feature>
<feature type="domain" description="C2H2-type" evidence="3">
    <location>
        <begin position="658"/>
        <end position="687"/>
    </location>
</feature>
<dbReference type="PROSITE" id="PS50157">
    <property type="entry name" value="ZINC_FINGER_C2H2_2"/>
    <property type="match status" value="4"/>
</dbReference>
<feature type="region of interest" description="Disordered" evidence="2">
    <location>
        <begin position="1003"/>
        <end position="1027"/>
    </location>
</feature>
<feature type="region of interest" description="Disordered" evidence="2">
    <location>
        <begin position="464"/>
        <end position="508"/>
    </location>
</feature>
<feature type="compositionally biased region" description="Basic and acidic residues" evidence="2">
    <location>
        <begin position="21"/>
        <end position="39"/>
    </location>
</feature>
<keyword evidence="5" id="KW-1185">Reference proteome</keyword>
<proteinExistence type="predicted"/>
<dbReference type="SMART" id="SM00355">
    <property type="entry name" value="ZnF_C2H2"/>
    <property type="match status" value="10"/>
</dbReference>
<dbReference type="GO" id="GO:0000977">
    <property type="term" value="F:RNA polymerase II transcription regulatory region sequence-specific DNA binding"/>
    <property type="evidence" value="ECO:0007669"/>
    <property type="project" value="TreeGrafter"/>
</dbReference>
<feature type="region of interest" description="Disordered" evidence="2">
    <location>
        <begin position="170"/>
        <end position="201"/>
    </location>
</feature>
<protein>
    <submittedName>
        <fullName evidence="4">DgyrCDS13052</fullName>
    </submittedName>
</protein>
<feature type="domain" description="C2H2-type" evidence="3">
    <location>
        <begin position="885"/>
        <end position="914"/>
    </location>
</feature>
<feature type="compositionally biased region" description="Low complexity" evidence="2">
    <location>
        <begin position="1015"/>
        <end position="1027"/>
    </location>
</feature>
<feature type="compositionally biased region" description="Basic and acidic residues" evidence="2">
    <location>
        <begin position="59"/>
        <end position="68"/>
    </location>
</feature>
<dbReference type="OrthoDB" id="10063916at2759"/>
<dbReference type="Proteomes" id="UP000549394">
    <property type="component" value="Unassembled WGS sequence"/>
</dbReference>
<feature type="region of interest" description="Disordered" evidence="2">
    <location>
        <begin position="1057"/>
        <end position="1090"/>
    </location>
</feature>
<reference evidence="4 5" key="1">
    <citation type="submission" date="2020-08" db="EMBL/GenBank/DDBJ databases">
        <authorList>
            <person name="Hejnol A."/>
        </authorList>
    </citation>
    <scope>NUCLEOTIDE SEQUENCE [LARGE SCALE GENOMIC DNA]</scope>
</reference>
<dbReference type="GO" id="GO:0000981">
    <property type="term" value="F:DNA-binding transcription factor activity, RNA polymerase II-specific"/>
    <property type="evidence" value="ECO:0007669"/>
    <property type="project" value="TreeGrafter"/>
</dbReference>
<feature type="region of interest" description="Disordered" evidence="2">
    <location>
        <begin position="21"/>
        <end position="78"/>
    </location>
</feature>
<dbReference type="GO" id="GO:0045944">
    <property type="term" value="P:positive regulation of transcription by RNA polymerase II"/>
    <property type="evidence" value="ECO:0007669"/>
    <property type="project" value="TreeGrafter"/>
</dbReference>
<feature type="region of interest" description="Disordered" evidence="2">
    <location>
        <begin position="742"/>
        <end position="780"/>
    </location>
</feature>
<gene>
    <name evidence="4" type="ORF">DGYR_LOCUS12277</name>
</gene>
<dbReference type="PROSITE" id="PS00028">
    <property type="entry name" value="ZINC_FINGER_C2H2_1"/>
    <property type="match status" value="8"/>
</dbReference>
<feature type="compositionally biased region" description="Basic and acidic residues" evidence="2">
    <location>
        <begin position="170"/>
        <end position="180"/>
    </location>
</feature>
<dbReference type="GO" id="GO:0045664">
    <property type="term" value="P:regulation of neuron differentiation"/>
    <property type="evidence" value="ECO:0007669"/>
    <property type="project" value="TreeGrafter"/>
</dbReference>
<evidence type="ECO:0000313" key="4">
    <source>
        <dbReference type="EMBL" id="CAD5124790.1"/>
    </source>
</evidence>
<feature type="domain" description="C2H2-type" evidence="3">
    <location>
        <begin position="977"/>
        <end position="1000"/>
    </location>
</feature>
<keyword evidence="1" id="KW-0863">Zinc-finger</keyword>
<name>A0A7I8W9I2_9ANNE</name>
<feature type="compositionally biased region" description="Low complexity" evidence="2">
    <location>
        <begin position="1059"/>
        <end position="1089"/>
    </location>
</feature>
<dbReference type="GO" id="GO:0005634">
    <property type="term" value="C:nucleus"/>
    <property type="evidence" value="ECO:0007669"/>
    <property type="project" value="TreeGrafter"/>
</dbReference>
<keyword evidence="1" id="KW-0862">Zinc</keyword>
<sequence>MSKNGLDAICAKLQKNAVKKEVERDYNFNEAPTKQEKSDKKKNRRKTTVPRCLIPSQDDNYRFQHNENTDYDDSESLSEFGVNSVKDSINDLEVSSGEKMSEGASSQDENDNELRFGAAGQDFKEMAEFTVSEFLKKYGFAVDSSSSAAAAMNLNRIEDQKTIKQPIMKMEIDDQEWQKDDDTENSGSERSKSPNSSRDLDNYFKTIYRPEEIEQKNSLMPDYSRYVTRYESGKLCGRTECIPLKEHFHCNSCKEEDANEFNDGIESGDSADRIFLKKEEMIRHFKWHKKRDEILNFGFLRYSPVDDCTRRFEKLQPCIHKGRQTHYHCLHPSCTKVYISTSDVQMHSNFHRKDSAILQEGFQRFRATEDCGMPSCAFKGHRTTHFHCLREGCGFTFKNKADMEKHKVYHQKDEILSRDGFKKFMKYENCGFSECKYSKVINHIHCIRPGCDYILHSTGQLYSHKRKHERNEEKTDEEEQSTNNPSSKQNNETTSPPPLQPPAHQPSQSLLSTLQMGLFPMLNIDNSDKKPNLLANLTLPVQIPNLNSISPSHFQQQQHPNNTAGIKGISGEQMTKISKKLISSNAGLNDSLTLPIDTLKDSKGDSDLSIKAVIPNIKTIPSINEKKEKNENWKKYLARYTANDKCTSRCEYLYKDHYHCLTPSCGQIFRSKDGVREHARLHENQDVITSMIFQHILPGSPCSFEDCQVNEEHYHCQHNRCNEIVKSAGDVFARLDHYRMHDASSSRSGRRNTLKESSNSRRRGRPPKYPKSEIPQVPRVPTKSDLQWLNDARNPGVAPWIRSGFEKFVKGGSSCPDYKCPYHNIEHYHCVRERCFTAVDRFDVLDLHAKTFHGQVIIQEGFEYFDRSVDCRRAHCPNNKNNKHFHCTRSKCDYSFIRPATMSHHSQKHEIHEAIEAKKAVICEQLQSAVINVDKDNKLASETPAKHSWESLKVSMQYTSDRGCGKPFCKMKRKLHFHCSYCSQTYSEEEKLKVHVVDKHNVPINDNTQTTMVKNNNNNNYHTNNNDKNAYNNNSHVNNFSNSNDAAAKVGIATKRKANSSNNNNNNNSYNNHNTNSSNNNNNNNNTSHNENKTLKFIKEEISEEALDLSIASKRPKLELPPSQNPLIEKLAERSNLKVEKDQEVSEGGFIKFKFSDDCSVEKCSYRLSGSHYHCSKPDCLYSFTDKGKGEQHLLRHKKIDEVIGSDFKLIRSHQSCPDDDCNISQAHYHCIRCNFSCTDRGKVVAHRNIHKAVDGFQDAGFVKVKAGDPCDEHVKEIIKCTYSGKCIHFHCLKCTFITLNSTQIRQHLDKSNH</sequence>
<dbReference type="InterPro" id="IPR040373">
    <property type="entry name" value="CASZ1"/>
</dbReference>
<keyword evidence="1" id="KW-0479">Metal-binding</keyword>
<dbReference type="InterPro" id="IPR013087">
    <property type="entry name" value="Znf_C2H2_type"/>
</dbReference>
<evidence type="ECO:0000256" key="2">
    <source>
        <dbReference type="SAM" id="MobiDB-lite"/>
    </source>
</evidence>
<evidence type="ECO:0000313" key="5">
    <source>
        <dbReference type="Proteomes" id="UP000549394"/>
    </source>
</evidence>
<dbReference type="GO" id="GO:0008270">
    <property type="term" value="F:zinc ion binding"/>
    <property type="evidence" value="ECO:0007669"/>
    <property type="project" value="UniProtKB-KW"/>
</dbReference>
<feature type="compositionally biased region" description="Basic and acidic residues" evidence="2">
    <location>
        <begin position="187"/>
        <end position="201"/>
    </location>
</feature>
<evidence type="ECO:0000259" key="3">
    <source>
        <dbReference type="PROSITE" id="PS50157"/>
    </source>
</evidence>
<evidence type="ECO:0000256" key="1">
    <source>
        <dbReference type="PROSITE-ProRule" id="PRU00042"/>
    </source>
</evidence>
<feature type="domain" description="C2H2-type" evidence="3">
    <location>
        <begin position="386"/>
        <end position="415"/>
    </location>
</feature>
<feature type="compositionally biased region" description="Polar residues" evidence="2">
    <location>
        <begin position="1004"/>
        <end position="1014"/>
    </location>
</feature>
<comment type="caution">
    <text evidence="4">The sequence shown here is derived from an EMBL/GenBank/DDBJ whole genome shotgun (WGS) entry which is preliminary data.</text>
</comment>
<dbReference type="EMBL" id="CAJFCJ010000023">
    <property type="protein sequence ID" value="CAD5124790.1"/>
    <property type="molecule type" value="Genomic_DNA"/>
</dbReference>
<feature type="compositionally biased region" description="Pro residues" evidence="2">
    <location>
        <begin position="495"/>
        <end position="504"/>
    </location>
</feature>
<dbReference type="PANTHER" id="PTHR12451">
    <property type="entry name" value="TRANSCRIPTION FACTOR CASTOR PROTEIN MING -RELATED"/>
    <property type="match status" value="1"/>
</dbReference>
<organism evidence="4 5">
    <name type="scientific">Dimorphilus gyrociliatus</name>
    <dbReference type="NCBI Taxonomy" id="2664684"/>
    <lineage>
        <taxon>Eukaryota</taxon>
        <taxon>Metazoa</taxon>
        <taxon>Spiralia</taxon>
        <taxon>Lophotrochozoa</taxon>
        <taxon>Annelida</taxon>
        <taxon>Polychaeta</taxon>
        <taxon>Polychaeta incertae sedis</taxon>
        <taxon>Dinophilidae</taxon>
        <taxon>Dimorphilus</taxon>
    </lineage>
</organism>
<accession>A0A7I8W9I2</accession>